<gene>
    <name evidence="2" type="ORF">DWY92_18365</name>
    <name evidence="1" type="ORF">POY80_16970</name>
</gene>
<comment type="caution">
    <text evidence="2">The sequence shown here is derived from an EMBL/GenBank/DDBJ whole genome shotgun (WGS) entry which is preliminary data.</text>
</comment>
<organism evidence="2 3">
    <name type="scientific">Bacteroides uniformis</name>
    <dbReference type="NCBI Taxonomy" id="820"/>
    <lineage>
        <taxon>Bacteria</taxon>
        <taxon>Pseudomonadati</taxon>
        <taxon>Bacteroidota</taxon>
        <taxon>Bacteroidia</taxon>
        <taxon>Bacteroidales</taxon>
        <taxon>Bacteroidaceae</taxon>
        <taxon>Bacteroides</taxon>
    </lineage>
</organism>
<dbReference type="AlphaFoldDB" id="A0A412B5D5"/>
<dbReference type="InterPro" id="IPR032483">
    <property type="entry name" value="DUF5053"/>
</dbReference>
<evidence type="ECO:0000313" key="1">
    <source>
        <dbReference type="EMBL" id="MDC1754134.1"/>
    </source>
</evidence>
<dbReference type="EMBL" id="QRTH01000013">
    <property type="protein sequence ID" value="RGQ47846.1"/>
    <property type="molecule type" value="Genomic_DNA"/>
</dbReference>
<dbReference type="Proteomes" id="UP000283680">
    <property type="component" value="Unassembled WGS sequence"/>
</dbReference>
<dbReference type="Pfam" id="PF16476">
    <property type="entry name" value="DUF5053"/>
    <property type="match status" value="1"/>
</dbReference>
<proteinExistence type="predicted"/>
<reference evidence="1" key="2">
    <citation type="submission" date="2022-10" db="EMBL/GenBank/DDBJ databases">
        <title>Human gut microbiome strain richness.</title>
        <authorList>
            <person name="Chen-Liaw A."/>
        </authorList>
    </citation>
    <scope>NUCLEOTIDE SEQUENCE</scope>
    <source>
        <strain evidence="1">A1_m1001262Bd0_191120</strain>
    </source>
</reference>
<dbReference type="Proteomes" id="UP001218502">
    <property type="component" value="Unassembled WGS sequence"/>
</dbReference>
<name>A0A412B5D5_BACUN</name>
<accession>A0A412B5D5</accession>
<dbReference type="RefSeq" id="WP_117974790.1">
    <property type="nucleotide sequence ID" value="NZ_JAHOOT010000020.1"/>
</dbReference>
<protein>
    <submittedName>
        <fullName evidence="2">DUF5053 domain-containing protein</fullName>
    </submittedName>
</protein>
<dbReference type="EMBL" id="JAQNQY010000022">
    <property type="protein sequence ID" value="MDC1754134.1"/>
    <property type="molecule type" value="Genomic_DNA"/>
</dbReference>
<evidence type="ECO:0000313" key="3">
    <source>
        <dbReference type="Proteomes" id="UP000283680"/>
    </source>
</evidence>
<evidence type="ECO:0000313" key="2">
    <source>
        <dbReference type="EMBL" id="RGQ47846.1"/>
    </source>
</evidence>
<sequence length="134" mass="15410">MTLKDELLALKPLLGTDSPEFYTKMREIAAKYNSEEDKKAIADFVSERLQNIDRKLDVIEESAIKLQLQEVAEIVSLSYLAKKYFNKSRSWLYQRLNGNLVNGKPARFTKEELQTFNNALQDISQKIGSLSISY</sequence>
<reference evidence="2 3" key="1">
    <citation type="submission" date="2018-08" db="EMBL/GenBank/DDBJ databases">
        <title>A genome reference for cultivated species of the human gut microbiota.</title>
        <authorList>
            <person name="Zou Y."/>
            <person name="Xue W."/>
            <person name="Luo G."/>
        </authorList>
    </citation>
    <scope>NUCLEOTIDE SEQUENCE [LARGE SCALE GENOMIC DNA]</scope>
    <source>
        <strain evidence="2 3">AF28-11</strain>
    </source>
</reference>